<reference evidence="1 2" key="1">
    <citation type="journal article" date="2019" name="Sci. Rep.">
        <title>Orb-weaving spider Araneus ventricosus genome elucidates the spidroin gene catalogue.</title>
        <authorList>
            <person name="Kono N."/>
            <person name="Nakamura H."/>
            <person name="Ohtoshi R."/>
            <person name="Moran D.A.P."/>
            <person name="Shinohara A."/>
            <person name="Yoshida Y."/>
            <person name="Fujiwara M."/>
            <person name="Mori M."/>
            <person name="Tomita M."/>
            <person name="Arakawa K."/>
        </authorList>
    </citation>
    <scope>NUCLEOTIDE SEQUENCE [LARGE SCALE GENOMIC DNA]</scope>
</reference>
<dbReference type="Proteomes" id="UP000499080">
    <property type="component" value="Unassembled WGS sequence"/>
</dbReference>
<organism evidence="1 2">
    <name type="scientific">Araneus ventricosus</name>
    <name type="common">Orbweaver spider</name>
    <name type="synonym">Epeira ventricosa</name>
    <dbReference type="NCBI Taxonomy" id="182803"/>
    <lineage>
        <taxon>Eukaryota</taxon>
        <taxon>Metazoa</taxon>
        <taxon>Ecdysozoa</taxon>
        <taxon>Arthropoda</taxon>
        <taxon>Chelicerata</taxon>
        <taxon>Arachnida</taxon>
        <taxon>Araneae</taxon>
        <taxon>Araneomorphae</taxon>
        <taxon>Entelegynae</taxon>
        <taxon>Araneoidea</taxon>
        <taxon>Araneidae</taxon>
        <taxon>Araneus</taxon>
    </lineage>
</organism>
<dbReference type="AlphaFoldDB" id="A0A4Y2F600"/>
<comment type="caution">
    <text evidence="1">The sequence shown here is derived from an EMBL/GenBank/DDBJ whole genome shotgun (WGS) entry which is preliminary data.</text>
</comment>
<gene>
    <name evidence="1" type="ORF">AVEN_108942_1</name>
</gene>
<keyword evidence="2" id="KW-1185">Reference proteome</keyword>
<name>A0A4Y2F600_ARAVE</name>
<evidence type="ECO:0000313" key="2">
    <source>
        <dbReference type="Proteomes" id="UP000499080"/>
    </source>
</evidence>
<sequence>MKFCSTRWVSLEIRQTELTENILLSTGKSGKPFSLRSIHRCIYARCTVILCKIGTQGKMSFVCLDESSQAAPDLSATLHKFTGLKKNYAVVENALAFTLHRI</sequence>
<protein>
    <submittedName>
        <fullName evidence="1">Uncharacterized protein</fullName>
    </submittedName>
</protein>
<proteinExistence type="predicted"/>
<dbReference type="EMBL" id="BGPR01000793">
    <property type="protein sequence ID" value="GBM35739.1"/>
    <property type="molecule type" value="Genomic_DNA"/>
</dbReference>
<evidence type="ECO:0000313" key="1">
    <source>
        <dbReference type="EMBL" id="GBM35739.1"/>
    </source>
</evidence>
<accession>A0A4Y2F600</accession>